<sequence length="158" mass="18886">MTLNIHNWTKLQKYFPNTNVDKEELKKVLLKNFLNYKKNIKSVNSFSEIDTINIIFISSREIKRLNREYRKKDSVTDVLSFTIEQDPLIGEIYICPEYISKKYPFKEVLRDILHGFLHLLGYEHVGHFSEALESKEEMFVKQEDMLQNVLDEINNRVR</sequence>
<comment type="cofactor">
    <cofactor evidence="7">
        <name>Zn(2+)</name>
        <dbReference type="ChEBI" id="CHEBI:29105"/>
    </cofactor>
    <text evidence="7">Binds 1 zinc ion.</text>
</comment>
<comment type="subcellular location">
    <subcellularLocation>
        <location evidence="7">Cytoplasm</location>
    </subcellularLocation>
</comment>
<dbReference type="InterPro" id="IPR023091">
    <property type="entry name" value="MetalPrtase_cat_dom_sf_prd"/>
</dbReference>
<dbReference type="PANTHER" id="PTHR46986:SF1">
    <property type="entry name" value="ENDORIBONUCLEASE YBEY, CHLOROPLASTIC"/>
    <property type="match status" value="1"/>
</dbReference>
<comment type="function">
    <text evidence="7">Single strand-specific metallo-endoribonuclease involved in late-stage 70S ribosome quality control and in maturation of the 3' terminus of the 16S rRNA.</text>
</comment>
<dbReference type="GO" id="GO:0006364">
    <property type="term" value="P:rRNA processing"/>
    <property type="evidence" value="ECO:0007669"/>
    <property type="project" value="UniProtKB-UniRule"/>
</dbReference>
<keyword evidence="7" id="KW-0698">rRNA processing</keyword>
<dbReference type="InterPro" id="IPR020549">
    <property type="entry name" value="YbeY_CS"/>
</dbReference>
<proteinExistence type="inferred from homology"/>
<reference evidence="9" key="1">
    <citation type="journal article" date="2015" name="MBio">
        <title>Genome-Resolved Metagenomic Analysis Reveals Roles for Candidate Phyla and Other Microbial Community Members in Biogeochemical Transformations in Oil Reservoirs.</title>
        <authorList>
            <person name="Hu P."/>
            <person name="Tom L."/>
            <person name="Singh A."/>
            <person name="Thomas B.C."/>
            <person name="Baker B.J."/>
            <person name="Piceno Y.M."/>
            <person name="Andersen G.L."/>
            <person name="Banfield J.F."/>
        </authorList>
    </citation>
    <scope>NUCLEOTIDE SEQUENCE [LARGE SCALE GENOMIC DNA]</scope>
</reference>
<dbReference type="PANTHER" id="PTHR46986">
    <property type="entry name" value="ENDORIBONUCLEASE YBEY, CHLOROPLASTIC"/>
    <property type="match status" value="1"/>
</dbReference>
<organism evidence="8 9">
    <name type="scientific">candidate division WS6 bacterium 36_33</name>
    <dbReference type="NCBI Taxonomy" id="1641388"/>
    <lineage>
        <taxon>Bacteria</taxon>
        <taxon>Candidatus Dojkabacteria</taxon>
    </lineage>
</organism>
<accession>A0A101GZ61</accession>
<protein>
    <recommendedName>
        <fullName evidence="7">Endoribonuclease YbeY</fullName>
        <ecNumber evidence="7">3.1.-.-</ecNumber>
    </recommendedName>
</protein>
<evidence type="ECO:0000256" key="3">
    <source>
        <dbReference type="ARBA" id="ARBA00022723"/>
    </source>
</evidence>
<dbReference type="GO" id="GO:0004521">
    <property type="term" value="F:RNA endonuclease activity"/>
    <property type="evidence" value="ECO:0007669"/>
    <property type="project" value="UniProtKB-UniRule"/>
</dbReference>
<dbReference type="EC" id="3.1.-.-" evidence="7"/>
<dbReference type="PROSITE" id="PS01306">
    <property type="entry name" value="UPF0054"/>
    <property type="match status" value="1"/>
</dbReference>
<evidence type="ECO:0000313" key="8">
    <source>
        <dbReference type="EMBL" id="KUK67324.1"/>
    </source>
</evidence>
<keyword evidence="3 7" id="KW-0479">Metal-binding</keyword>
<dbReference type="AlphaFoldDB" id="A0A101GZ61"/>
<dbReference type="Pfam" id="PF02130">
    <property type="entry name" value="YbeY"/>
    <property type="match status" value="1"/>
</dbReference>
<keyword evidence="7" id="KW-0690">Ribosome biogenesis</keyword>
<feature type="binding site" evidence="7">
    <location>
        <position position="118"/>
    </location>
    <ligand>
        <name>Zn(2+)</name>
        <dbReference type="ChEBI" id="CHEBI:29105"/>
        <note>catalytic</note>
    </ligand>
</feature>
<keyword evidence="6 7" id="KW-0862">Zinc</keyword>
<dbReference type="Gene3D" id="3.40.390.30">
    <property type="entry name" value="Metalloproteases ('zincins'), catalytic domain"/>
    <property type="match status" value="1"/>
</dbReference>
<evidence type="ECO:0000256" key="4">
    <source>
        <dbReference type="ARBA" id="ARBA00022759"/>
    </source>
</evidence>
<evidence type="ECO:0000256" key="7">
    <source>
        <dbReference type="HAMAP-Rule" id="MF_00009"/>
    </source>
</evidence>
<dbReference type="PATRIC" id="fig|1641388.3.peg.155"/>
<keyword evidence="4 7" id="KW-0255">Endonuclease</keyword>
<dbReference type="GO" id="GO:0004222">
    <property type="term" value="F:metalloendopeptidase activity"/>
    <property type="evidence" value="ECO:0007669"/>
    <property type="project" value="InterPro"/>
</dbReference>
<feature type="binding site" evidence="7">
    <location>
        <position position="114"/>
    </location>
    <ligand>
        <name>Zn(2+)</name>
        <dbReference type="ChEBI" id="CHEBI:29105"/>
        <note>catalytic</note>
    </ligand>
</feature>
<dbReference type="NCBIfam" id="TIGR00043">
    <property type="entry name" value="rRNA maturation RNase YbeY"/>
    <property type="match status" value="1"/>
</dbReference>
<evidence type="ECO:0000313" key="9">
    <source>
        <dbReference type="Proteomes" id="UP000053469"/>
    </source>
</evidence>
<comment type="similarity">
    <text evidence="1 7">Belongs to the endoribonuclease YbeY family.</text>
</comment>
<evidence type="ECO:0000256" key="6">
    <source>
        <dbReference type="ARBA" id="ARBA00022833"/>
    </source>
</evidence>
<feature type="binding site" evidence="7">
    <location>
        <position position="124"/>
    </location>
    <ligand>
        <name>Zn(2+)</name>
        <dbReference type="ChEBI" id="CHEBI:29105"/>
        <note>catalytic</note>
    </ligand>
</feature>
<comment type="caution">
    <text evidence="8">The sequence shown here is derived from an EMBL/GenBank/DDBJ whole genome shotgun (WGS) entry which is preliminary data.</text>
</comment>
<gene>
    <name evidence="7" type="primary">ybeY</name>
    <name evidence="8" type="ORF">XD87_0196</name>
</gene>
<keyword evidence="2 7" id="KW-0540">Nuclease</keyword>
<dbReference type="SUPFAM" id="SSF55486">
    <property type="entry name" value="Metalloproteases ('zincins'), catalytic domain"/>
    <property type="match status" value="1"/>
</dbReference>
<dbReference type="EMBL" id="LGGI01000019">
    <property type="protein sequence ID" value="KUK67324.1"/>
    <property type="molecule type" value="Genomic_DNA"/>
</dbReference>
<dbReference type="InterPro" id="IPR002036">
    <property type="entry name" value="YbeY"/>
</dbReference>
<keyword evidence="7" id="KW-0963">Cytoplasm</keyword>
<evidence type="ECO:0000256" key="2">
    <source>
        <dbReference type="ARBA" id="ARBA00022722"/>
    </source>
</evidence>
<keyword evidence="5 7" id="KW-0378">Hydrolase</keyword>
<dbReference type="GO" id="GO:0008270">
    <property type="term" value="F:zinc ion binding"/>
    <property type="evidence" value="ECO:0007669"/>
    <property type="project" value="UniProtKB-UniRule"/>
</dbReference>
<dbReference type="HAMAP" id="MF_00009">
    <property type="entry name" value="Endoribonucl_YbeY"/>
    <property type="match status" value="1"/>
</dbReference>
<evidence type="ECO:0000256" key="1">
    <source>
        <dbReference type="ARBA" id="ARBA00010875"/>
    </source>
</evidence>
<evidence type="ECO:0000256" key="5">
    <source>
        <dbReference type="ARBA" id="ARBA00022801"/>
    </source>
</evidence>
<name>A0A101GZ61_9BACT</name>
<dbReference type="GO" id="GO:0005737">
    <property type="term" value="C:cytoplasm"/>
    <property type="evidence" value="ECO:0007669"/>
    <property type="project" value="UniProtKB-SubCell"/>
</dbReference>
<dbReference type="Proteomes" id="UP000053469">
    <property type="component" value="Unassembled WGS sequence"/>
</dbReference>